<evidence type="ECO:0000313" key="1">
    <source>
        <dbReference type="EMBL" id="SDT76733.1"/>
    </source>
</evidence>
<proteinExistence type="predicted"/>
<dbReference type="STRING" id="113562.SAMN04489716_7715"/>
<accession>A0A1H2D1Y1</accession>
<sequence>MRTDLRLPLGAGLAAVVCLWAAAGQQPKDPEPENASQGAYTFDISGTDMDSLYPGAVKRTRVTVRNPYSFSIRIRSLEARVASTSSRRCRPGRTNLVIGPYRGVLPLVVPARERTTAGEFEVTMPDTVGDACQKATFRLVFTAKASKVER</sequence>
<dbReference type="EMBL" id="LT629758">
    <property type="protein sequence ID" value="SDT76733.1"/>
    <property type="molecule type" value="Genomic_DNA"/>
</dbReference>
<protein>
    <submittedName>
        <fullName evidence="1">Uncharacterized protein</fullName>
    </submittedName>
</protein>
<gene>
    <name evidence="1" type="ORF">SAMN04489716_7715</name>
</gene>
<dbReference type="OrthoDB" id="3296747at2"/>
<dbReference type="AlphaFoldDB" id="A0A1H2D1Y1"/>
<dbReference type="RefSeq" id="WP_092552707.1">
    <property type="nucleotide sequence ID" value="NZ_BOMJ01000037.1"/>
</dbReference>
<keyword evidence="2" id="KW-1185">Reference proteome</keyword>
<organism evidence="1 2">
    <name type="scientific">Actinoplanes derwentensis</name>
    <dbReference type="NCBI Taxonomy" id="113562"/>
    <lineage>
        <taxon>Bacteria</taxon>
        <taxon>Bacillati</taxon>
        <taxon>Actinomycetota</taxon>
        <taxon>Actinomycetes</taxon>
        <taxon>Micromonosporales</taxon>
        <taxon>Micromonosporaceae</taxon>
        <taxon>Actinoplanes</taxon>
    </lineage>
</organism>
<dbReference type="Proteomes" id="UP000198688">
    <property type="component" value="Chromosome I"/>
</dbReference>
<reference evidence="1 2" key="1">
    <citation type="submission" date="2016-10" db="EMBL/GenBank/DDBJ databases">
        <authorList>
            <person name="de Groot N.N."/>
        </authorList>
    </citation>
    <scope>NUCLEOTIDE SEQUENCE [LARGE SCALE GENOMIC DNA]</scope>
    <source>
        <strain evidence="1 2">DSM 43941</strain>
    </source>
</reference>
<name>A0A1H2D1Y1_9ACTN</name>
<evidence type="ECO:0000313" key="2">
    <source>
        <dbReference type="Proteomes" id="UP000198688"/>
    </source>
</evidence>